<organism evidence="2 3">
    <name type="scientific">Etheostoma spectabile</name>
    <name type="common">orangethroat darter</name>
    <dbReference type="NCBI Taxonomy" id="54343"/>
    <lineage>
        <taxon>Eukaryota</taxon>
        <taxon>Metazoa</taxon>
        <taxon>Chordata</taxon>
        <taxon>Craniata</taxon>
        <taxon>Vertebrata</taxon>
        <taxon>Euteleostomi</taxon>
        <taxon>Actinopterygii</taxon>
        <taxon>Neopterygii</taxon>
        <taxon>Teleostei</taxon>
        <taxon>Neoteleostei</taxon>
        <taxon>Acanthomorphata</taxon>
        <taxon>Eupercaria</taxon>
        <taxon>Perciformes</taxon>
        <taxon>Percoidei</taxon>
        <taxon>Percidae</taxon>
        <taxon>Etheostomatinae</taxon>
        <taxon>Etheostoma</taxon>
    </lineage>
</organism>
<dbReference type="AlphaFoldDB" id="A0A5J5D4R8"/>
<name>A0A5J5D4R8_9PERO</name>
<reference evidence="2 3" key="1">
    <citation type="submission" date="2019-08" db="EMBL/GenBank/DDBJ databases">
        <title>A chromosome-level genome assembly, high-density linkage maps, and genome scans reveal the genomic architecture of hybrid incompatibilities underlying speciation via character displacement in darters (Percidae: Etheostominae).</title>
        <authorList>
            <person name="Moran R.L."/>
            <person name="Catchen J.M."/>
            <person name="Fuller R.C."/>
        </authorList>
    </citation>
    <scope>NUCLEOTIDE SEQUENCE [LARGE SCALE GENOMIC DNA]</scope>
    <source>
        <strain evidence="2">EspeVRDwgs_2016</strain>
        <tissue evidence="2">Muscle</tissue>
    </source>
</reference>
<gene>
    <name evidence="2" type="ORF">FQN60_013053</name>
</gene>
<evidence type="ECO:0000313" key="2">
    <source>
        <dbReference type="EMBL" id="KAA8589688.1"/>
    </source>
</evidence>
<proteinExistence type="predicted"/>
<evidence type="ECO:0000256" key="1">
    <source>
        <dbReference type="SAM" id="MobiDB-lite"/>
    </source>
</evidence>
<protein>
    <submittedName>
        <fullName evidence="2">Uncharacterized protein</fullName>
    </submittedName>
</protein>
<comment type="caution">
    <text evidence="2">The sequence shown here is derived from an EMBL/GenBank/DDBJ whole genome shotgun (WGS) entry which is preliminary data.</text>
</comment>
<dbReference type="EMBL" id="VOFY01000009">
    <property type="protein sequence ID" value="KAA8589688.1"/>
    <property type="molecule type" value="Genomic_DNA"/>
</dbReference>
<sequence>MSLCSTHATDFTFNHTPAETLKEVSPESKRDPAGILHQVPTQLSRLCVNHPRGVAAIQGWTGRKRSSMPRFLTPTQRHNGL</sequence>
<dbReference type="Proteomes" id="UP000327493">
    <property type="component" value="Chromosome 9"/>
</dbReference>
<evidence type="ECO:0000313" key="3">
    <source>
        <dbReference type="Proteomes" id="UP000327493"/>
    </source>
</evidence>
<accession>A0A5J5D4R8</accession>
<feature type="region of interest" description="Disordered" evidence="1">
    <location>
        <begin position="61"/>
        <end position="81"/>
    </location>
</feature>
<keyword evidence="3" id="KW-1185">Reference proteome</keyword>